<evidence type="ECO:0000256" key="2">
    <source>
        <dbReference type="ARBA" id="ARBA00008785"/>
    </source>
</evidence>
<evidence type="ECO:0000256" key="5">
    <source>
        <dbReference type="PIRSR" id="PIRSR000106-1"/>
    </source>
</evidence>
<evidence type="ECO:0000256" key="1">
    <source>
        <dbReference type="ARBA" id="ARBA00001936"/>
    </source>
</evidence>
<evidence type="ECO:0000256" key="3">
    <source>
        <dbReference type="ARBA" id="ARBA00022723"/>
    </source>
</evidence>
<dbReference type="FunFam" id="3.40.50.720:FF:000060">
    <property type="entry name" value="Malic enzyme"/>
    <property type="match status" value="1"/>
</dbReference>
<dbReference type="GO" id="GO:0004473">
    <property type="term" value="F:malate dehydrogenase (decarboxylating) (NADP+) activity"/>
    <property type="evidence" value="ECO:0007669"/>
    <property type="project" value="TreeGrafter"/>
</dbReference>
<feature type="binding site" evidence="6">
    <location>
        <position position="494"/>
    </location>
    <ligand>
        <name>(S)-malate</name>
        <dbReference type="ChEBI" id="CHEBI:15589"/>
    </ligand>
</feature>
<dbReference type="PROSITE" id="PS00331">
    <property type="entry name" value="MALIC_ENZYMES"/>
    <property type="match status" value="1"/>
</dbReference>
<dbReference type="FunFam" id="3.40.50.10380:FF:000004">
    <property type="entry name" value="Malic enzyme"/>
    <property type="match status" value="1"/>
</dbReference>
<accession>A0A9J7ISI4</accession>
<name>A0A9J7ISI4_SPOLT</name>
<protein>
    <recommendedName>
        <fullName evidence="8">Malic enzyme</fullName>
    </recommendedName>
</protein>
<evidence type="ECO:0000256" key="7">
    <source>
        <dbReference type="PIRSR" id="PIRSR000106-3"/>
    </source>
</evidence>
<evidence type="ECO:0000256" key="6">
    <source>
        <dbReference type="PIRSR" id="PIRSR000106-2"/>
    </source>
</evidence>
<comment type="similarity">
    <text evidence="2 8">Belongs to the malic enzymes family.</text>
</comment>
<evidence type="ECO:0000259" key="10">
    <source>
        <dbReference type="SMART" id="SM01274"/>
    </source>
</evidence>
<dbReference type="Proteomes" id="UP000301870">
    <property type="component" value="Chromosome 22"/>
</dbReference>
<organism evidence="11 12">
    <name type="scientific">Spodoptera litura</name>
    <name type="common">Asian cotton leafworm</name>
    <dbReference type="NCBI Taxonomy" id="69820"/>
    <lineage>
        <taxon>Eukaryota</taxon>
        <taxon>Metazoa</taxon>
        <taxon>Ecdysozoa</taxon>
        <taxon>Arthropoda</taxon>
        <taxon>Hexapoda</taxon>
        <taxon>Insecta</taxon>
        <taxon>Pterygota</taxon>
        <taxon>Neoptera</taxon>
        <taxon>Endopterygota</taxon>
        <taxon>Lepidoptera</taxon>
        <taxon>Glossata</taxon>
        <taxon>Ditrysia</taxon>
        <taxon>Noctuoidea</taxon>
        <taxon>Noctuidae</taxon>
        <taxon>Amphipyrinae</taxon>
        <taxon>Spodoptera</taxon>
    </lineage>
</organism>
<dbReference type="Gene3D" id="3.40.50.10380">
    <property type="entry name" value="Malic enzyme, N-terminal domain"/>
    <property type="match status" value="1"/>
</dbReference>
<dbReference type="InterPro" id="IPR036291">
    <property type="entry name" value="NAD(P)-bd_dom_sf"/>
</dbReference>
<comment type="cofactor">
    <cofactor evidence="7">
        <name>Mg(2+)</name>
        <dbReference type="ChEBI" id="CHEBI:18420"/>
    </cofactor>
    <cofactor evidence="7">
        <name>Mn(2+)</name>
        <dbReference type="ChEBI" id="CHEBI:29035"/>
    </cofactor>
    <text evidence="7">Divalent metal cations. Prefers magnesium or manganese.</text>
</comment>
<dbReference type="GO" id="GO:0051287">
    <property type="term" value="F:NAD binding"/>
    <property type="evidence" value="ECO:0007669"/>
    <property type="project" value="InterPro"/>
</dbReference>
<feature type="domain" description="Malic enzyme NAD-binding" evidence="9">
    <location>
        <begin position="311"/>
        <end position="563"/>
    </location>
</feature>
<proteinExistence type="inferred from homology"/>
<keyword evidence="11" id="KW-1185">Reference proteome</keyword>
<feature type="active site" description="Proton acceptor" evidence="5">
    <location>
        <position position="214"/>
    </location>
</feature>
<dbReference type="GO" id="GO:0006108">
    <property type="term" value="P:malate metabolic process"/>
    <property type="evidence" value="ECO:0007669"/>
    <property type="project" value="TreeGrafter"/>
</dbReference>
<feature type="binding site" evidence="7">
    <location>
        <position position="287"/>
    </location>
    <ligand>
        <name>a divalent metal cation</name>
        <dbReference type="ChEBI" id="CHEBI:60240"/>
    </ligand>
</feature>
<dbReference type="PIRSF" id="PIRSF000106">
    <property type="entry name" value="ME"/>
    <property type="match status" value="1"/>
</dbReference>
<feature type="binding site" evidence="7">
    <location>
        <position position="286"/>
    </location>
    <ligand>
        <name>a divalent metal cation</name>
        <dbReference type="ChEBI" id="CHEBI:60240"/>
    </ligand>
</feature>
<dbReference type="InterPro" id="IPR037062">
    <property type="entry name" value="Malic_N_dom_sf"/>
</dbReference>
<dbReference type="InterPro" id="IPR015884">
    <property type="entry name" value="Malic_enzyme_CS"/>
</dbReference>
<dbReference type="InterPro" id="IPR012301">
    <property type="entry name" value="Malic_N_dom"/>
</dbReference>
<dbReference type="PANTHER" id="PTHR23406">
    <property type="entry name" value="MALIC ENZYME-RELATED"/>
    <property type="match status" value="1"/>
</dbReference>
<dbReference type="PRINTS" id="PR00072">
    <property type="entry name" value="MALOXRDTASE"/>
</dbReference>
<dbReference type="InterPro" id="IPR001891">
    <property type="entry name" value="Malic_OxRdtase"/>
</dbReference>
<reference evidence="12" key="1">
    <citation type="submission" date="2025-08" db="UniProtKB">
        <authorList>
            <consortium name="RefSeq"/>
        </authorList>
    </citation>
    <scope>IDENTIFICATION</scope>
    <source>
        <strain evidence="12">Ishihara</strain>
        <tissue evidence="12">Whole body</tissue>
    </source>
</reference>
<dbReference type="CDD" id="cd05312">
    <property type="entry name" value="NAD_bind_1_malic_enz"/>
    <property type="match status" value="1"/>
</dbReference>
<dbReference type="InterPro" id="IPR046346">
    <property type="entry name" value="Aminoacid_DH-like_N_sf"/>
</dbReference>
<dbReference type="SUPFAM" id="SSF53223">
    <property type="entry name" value="Aminoacid dehydrogenase-like, N-terminal domain"/>
    <property type="match status" value="1"/>
</dbReference>
<evidence type="ECO:0000313" key="12">
    <source>
        <dbReference type="RefSeq" id="XP_022826393.1"/>
    </source>
</evidence>
<keyword evidence="3 7" id="KW-0479">Metal-binding</keyword>
<feature type="binding site" evidence="6">
    <location>
        <position position="196"/>
    </location>
    <ligand>
        <name>(S)-malate</name>
        <dbReference type="ChEBI" id="CHEBI:15589"/>
    </ligand>
</feature>
<dbReference type="SMART" id="SM00919">
    <property type="entry name" value="Malic_M"/>
    <property type="match status" value="1"/>
</dbReference>
<dbReference type="NCBIfam" id="NF010052">
    <property type="entry name" value="PRK13529.1"/>
    <property type="match status" value="1"/>
</dbReference>
<dbReference type="PANTHER" id="PTHR23406:SF90">
    <property type="entry name" value="MALIC ENZYME-RELATED"/>
    <property type="match status" value="1"/>
</dbReference>
<keyword evidence="4 8" id="KW-0560">Oxidoreductase</keyword>
<dbReference type="SMART" id="SM01274">
    <property type="entry name" value="malic"/>
    <property type="match status" value="1"/>
</dbReference>
<comment type="cofactor">
    <cofactor evidence="1">
        <name>Mn(2+)</name>
        <dbReference type="ChEBI" id="CHEBI:29035"/>
    </cofactor>
</comment>
<evidence type="ECO:0000259" key="9">
    <source>
        <dbReference type="SMART" id="SM00919"/>
    </source>
</evidence>
<dbReference type="SUPFAM" id="SSF51735">
    <property type="entry name" value="NAD(P)-binding Rossmann-fold domains"/>
    <property type="match status" value="1"/>
</dbReference>
<dbReference type="Pfam" id="PF00390">
    <property type="entry name" value="malic"/>
    <property type="match status" value="1"/>
</dbReference>
<evidence type="ECO:0000256" key="4">
    <source>
        <dbReference type="ARBA" id="ARBA00023002"/>
    </source>
</evidence>
<dbReference type="InterPro" id="IPR012302">
    <property type="entry name" value="Malic_NAD-bd"/>
</dbReference>
<dbReference type="Pfam" id="PF03949">
    <property type="entry name" value="Malic_M"/>
    <property type="match status" value="1"/>
</dbReference>
<evidence type="ECO:0000256" key="8">
    <source>
        <dbReference type="RuleBase" id="RU003426"/>
    </source>
</evidence>
<dbReference type="Gene3D" id="3.40.50.720">
    <property type="entry name" value="NAD(P)-binding Rossmann-like Domain"/>
    <property type="match status" value="1"/>
</dbReference>
<feature type="active site" description="Proton donor" evidence="5">
    <location>
        <position position="143"/>
    </location>
</feature>
<dbReference type="AlphaFoldDB" id="A0A9J7ISI4"/>
<feature type="domain" description="Malic enzyme N-terminal" evidence="10">
    <location>
        <begin position="120"/>
        <end position="301"/>
    </location>
</feature>
<dbReference type="RefSeq" id="XP_022826393.1">
    <property type="nucleotide sequence ID" value="XM_022970625.1"/>
</dbReference>
<evidence type="ECO:0000313" key="11">
    <source>
        <dbReference type="Proteomes" id="UP000301870"/>
    </source>
</evidence>
<sequence>MLIDNNVLRNLFNIGRPQLSRLINIKQIYNINQLRPFTRKHRNADDDTVCPNLMRGIDYTRIPHFNKGLAFTMEERQVLGIQGLLAANVKTQEEQLAICTYSVDRYKNPLNKYLYLSELLDTNEKLFYKLLGSNIEKYLPLVYTPTVGLACQRFGLVYRRPRGLFITIHDKGRIHKILRNWPEKNVRAICVTDGERILGLGDLGAYGMGIPVGKLCLYTALAGVPPAHCLPITLDVGTNNPLLLEDPLYIGLRRKRVTGKQYDEFIQEFMEACTRVYSQNVLIQFEDFALHNAGRLLDQYKTSYCTFNDDIQGTASVIVAGMLAACRITKKKLQDNIFLFLGAGSAGVGIANLICDAMVEDGVSRQNAIKKIYMFDVDGLLSIKRQGGVPSHATKYGRDMEPTHDFEGFVKTMKPTCLIGVSTVGGAFTPAILQQMARNAERPQIYALSNPTSNAECTPQQAYEHTKGRCIYASGSPFPPVNYEKKQFVTGQGNNSYIFPGVALGTLLCYSHHVPDTMFLTAAETLASNVSQEDLDVGRIYPPLNNIRDLSCKIAEVIIERAYCLNLAGKYPKPKDLPQFVKDNVYDTKYSSYLPDIYKYPEDGSGIKVKTMRDMIAAFKAKNKSTIKQVRDYIDTT</sequence>
<gene>
    <name evidence="12" type="primary">LOC111356322</name>
</gene>
<dbReference type="GO" id="GO:0005739">
    <property type="term" value="C:mitochondrion"/>
    <property type="evidence" value="ECO:0007669"/>
    <property type="project" value="TreeGrafter"/>
</dbReference>
<dbReference type="KEGG" id="sliu:111356322"/>
<feature type="binding site" evidence="7">
    <location>
        <position position="310"/>
    </location>
    <ligand>
        <name>a divalent metal cation</name>
        <dbReference type="ChEBI" id="CHEBI:60240"/>
    </ligand>
</feature>
<dbReference type="OrthoDB" id="5365701at2759"/>
<dbReference type="GO" id="GO:0046872">
    <property type="term" value="F:metal ion binding"/>
    <property type="evidence" value="ECO:0007669"/>
    <property type="project" value="UniProtKB-KW"/>
</dbReference>
<dbReference type="GeneID" id="111356322"/>
<feature type="binding site" evidence="6">
    <location>
        <position position="450"/>
    </location>
    <ligand>
        <name>(S)-malate</name>
        <dbReference type="ChEBI" id="CHEBI:15589"/>
    </ligand>
</feature>